<proteinExistence type="predicted"/>
<evidence type="ECO:0000313" key="3">
    <source>
        <dbReference type="Proteomes" id="UP000003688"/>
    </source>
</evidence>
<keyword evidence="1" id="KW-1133">Transmembrane helix</keyword>
<evidence type="ECO:0000313" key="2">
    <source>
        <dbReference type="EMBL" id="EEF61226.1"/>
    </source>
</evidence>
<name>B9XG64_PEDPL</name>
<organism evidence="2 3">
    <name type="scientific">Pedosphaera parvula (strain Ellin514)</name>
    <dbReference type="NCBI Taxonomy" id="320771"/>
    <lineage>
        <taxon>Bacteria</taxon>
        <taxon>Pseudomonadati</taxon>
        <taxon>Verrucomicrobiota</taxon>
        <taxon>Pedosphaerae</taxon>
        <taxon>Pedosphaerales</taxon>
        <taxon>Pedosphaeraceae</taxon>
        <taxon>Pedosphaera</taxon>
    </lineage>
</organism>
<protein>
    <submittedName>
        <fullName evidence="2">Uncharacterized protein</fullName>
    </submittedName>
</protein>
<feature type="transmembrane region" description="Helical" evidence="1">
    <location>
        <begin position="47"/>
        <end position="66"/>
    </location>
</feature>
<dbReference type="AlphaFoldDB" id="B9XG64"/>
<gene>
    <name evidence="2" type="ORF">Cflav_PD3943</name>
</gene>
<dbReference type="STRING" id="320771.Cflav_PD3943"/>
<dbReference type="EMBL" id="ABOX02000011">
    <property type="protein sequence ID" value="EEF61226.1"/>
    <property type="molecule type" value="Genomic_DNA"/>
</dbReference>
<accession>B9XG64</accession>
<keyword evidence="1" id="KW-0812">Transmembrane</keyword>
<sequence length="96" mass="10175">MTTPLVPALVEPDVSVVVVAVELAPIPLVVSEPEGGAPECEDLQPNIPNASNIIIAVIFIFLYLLVDEKSALSGIEAIGRMPDGHLRLGEFHFGCV</sequence>
<reference evidence="2 3" key="1">
    <citation type="journal article" date="2011" name="J. Bacteriol.">
        <title>Genome sequence of 'Pedosphaera parvula' Ellin514, an aerobic Verrucomicrobial isolate from pasture soil.</title>
        <authorList>
            <person name="Kant R."/>
            <person name="van Passel M.W."/>
            <person name="Sangwan P."/>
            <person name="Palva A."/>
            <person name="Lucas S."/>
            <person name="Copeland A."/>
            <person name="Lapidus A."/>
            <person name="Glavina Del Rio T."/>
            <person name="Dalin E."/>
            <person name="Tice H."/>
            <person name="Bruce D."/>
            <person name="Goodwin L."/>
            <person name="Pitluck S."/>
            <person name="Chertkov O."/>
            <person name="Larimer F.W."/>
            <person name="Land M.L."/>
            <person name="Hauser L."/>
            <person name="Brettin T.S."/>
            <person name="Detter J.C."/>
            <person name="Han S."/>
            <person name="de Vos W.M."/>
            <person name="Janssen P.H."/>
            <person name="Smidt H."/>
        </authorList>
    </citation>
    <scope>NUCLEOTIDE SEQUENCE [LARGE SCALE GENOMIC DNA]</scope>
    <source>
        <strain evidence="2 3">Ellin514</strain>
    </source>
</reference>
<comment type="caution">
    <text evidence="2">The sequence shown here is derived from an EMBL/GenBank/DDBJ whole genome shotgun (WGS) entry which is preliminary data.</text>
</comment>
<evidence type="ECO:0000256" key="1">
    <source>
        <dbReference type="SAM" id="Phobius"/>
    </source>
</evidence>
<dbReference type="RefSeq" id="WP_007414810.1">
    <property type="nucleotide sequence ID" value="NZ_ABOX02000011.1"/>
</dbReference>
<keyword evidence="3" id="KW-1185">Reference proteome</keyword>
<dbReference type="Proteomes" id="UP000003688">
    <property type="component" value="Unassembled WGS sequence"/>
</dbReference>
<keyword evidence="1" id="KW-0472">Membrane</keyword>